<gene>
    <name evidence="2" type="ORF">Acr_11g0003270</name>
</gene>
<dbReference type="EMBL" id="BJWL01000011">
    <property type="protein sequence ID" value="GFY96021.1"/>
    <property type="molecule type" value="Genomic_DNA"/>
</dbReference>
<name>A0A7J0FBF9_9ERIC</name>
<feature type="compositionally biased region" description="Basic and acidic residues" evidence="1">
    <location>
        <begin position="54"/>
        <end position="63"/>
    </location>
</feature>
<dbReference type="PANTHER" id="PTHR31923:SF27">
    <property type="entry name" value="BSD DOMAIN-CONTAINING PROTEIN"/>
    <property type="match status" value="1"/>
</dbReference>
<proteinExistence type="predicted"/>
<feature type="compositionally biased region" description="Low complexity" evidence="1">
    <location>
        <begin position="107"/>
        <end position="127"/>
    </location>
</feature>
<organism evidence="2 3">
    <name type="scientific">Actinidia rufa</name>
    <dbReference type="NCBI Taxonomy" id="165716"/>
    <lineage>
        <taxon>Eukaryota</taxon>
        <taxon>Viridiplantae</taxon>
        <taxon>Streptophyta</taxon>
        <taxon>Embryophyta</taxon>
        <taxon>Tracheophyta</taxon>
        <taxon>Spermatophyta</taxon>
        <taxon>Magnoliopsida</taxon>
        <taxon>eudicotyledons</taxon>
        <taxon>Gunneridae</taxon>
        <taxon>Pentapetalae</taxon>
        <taxon>asterids</taxon>
        <taxon>Ericales</taxon>
        <taxon>Actinidiaceae</taxon>
        <taxon>Actinidia</taxon>
    </lineage>
</organism>
<protein>
    <submittedName>
        <fullName evidence="2">BSD domain-containing protein</fullName>
    </submittedName>
</protein>
<keyword evidence="3" id="KW-1185">Reference proteome</keyword>
<feature type="region of interest" description="Disordered" evidence="1">
    <location>
        <begin position="101"/>
        <end position="127"/>
    </location>
</feature>
<evidence type="ECO:0000313" key="3">
    <source>
        <dbReference type="Proteomes" id="UP000585474"/>
    </source>
</evidence>
<dbReference type="PANTHER" id="PTHR31923">
    <property type="entry name" value="BSD DOMAIN-CONTAINING PROTEIN"/>
    <property type="match status" value="1"/>
</dbReference>
<comment type="caution">
    <text evidence="2">The sequence shown here is derived from an EMBL/GenBank/DDBJ whole genome shotgun (WGS) entry which is preliminary data.</text>
</comment>
<evidence type="ECO:0000256" key="1">
    <source>
        <dbReference type="SAM" id="MobiDB-lite"/>
    </source>
</evidence>
<sequence>MSWRLARSIADSLRIDDGGENNASPNARQSELTENEEEEEEDDEDADEEEDEDRTGRGVREDLSEFTETLTRQLWGVASFLAPPPPPPPPRHRVQRPIAYRNRWDPSDQSSSGDDSDGGTSDSVGISNQSEFLPFEREDLVGEAVGVTEEVLAFAMNIAHHPETWLDFPLEEEDDIDALPKLQFFDLVLGFVIEKCDSHGS</sequence>
<dbReference type="Proteomes" id="UP000585474">
    <property type="component" value="Unassembled WGS sequence"/>
</dbReference>
<dbReference type="AlphaFoldDB" id="A0A7J0FBF9"/>
<feature type="compositionally biased region" description="Polar residues" evidence="1">
    <location>
        <begin position="21"/>
        <end position="32"/>
    </location>
</feature>
<feature type="compositionally biased region" description="Acidic residues" evidence="1">
    <location>
        <begin position="33"/>
        <end position="53"/>
    </location>
</feature>
<evidence type="ECO:0000313" key="2">
    <source>
        <dbReference type="EMBL" id="GFY96021.1"/>
    </source>
</evidence>
<accession>A0A7J0FBF9</accession>
<feature type="region of interest" description="Disordered" evidence="1">
    <location>
        <begin position="1"/>
        <end position="66"/>
    </location>
</feature>
<dbReference type="OrthoDB" id="1748766at2759"/>
<reference evidence="2 3" key="1">
    <citation type="submission" date="2019-07" db="EMBL/GenBank/DDBJ databases">
        <title>De Novo Assembly of kiwifruit Actinidia rufa.</title>
        <authorList>
            <person name="Sugita-Konishi S."/>
            <person name="Sato K."/>
            <person name="Mori E."/>
            <person name="Abe Y."/>
            <person name="Kisaki G."/>
            <person name="Hamano K."/>
            <person name="Suezawa K."/>
            <person name="Otani M."/>
            <person name="Fukuda T."/>
            <person name="Manabe T."/>
            <person name="Gomi K."/>
            <person name="Tabuchi M."/>
            <person name="Akimitsu K."/>
            <person name="Kataoka I."/>
        </authorList>
    </citation>
    <scope>NUCLEOTIDE SEQUENCE [LARGE SCALE GENOMIC DNA]</scope>
    <source>
        <strain evidence="3">cv. Fuchu</strain>
    </source>
</reference>